<dbReference type="InterPro" id="IPR011009">
    <property type="entry name" value="Kinase-like_dom_sf"/>
</dbReference>
<dbReference type="GO" id="GO:0004709">
    <property type="term" value="F:MAP kinase kinase kinase activity"/>
    <property type="evidence" value="ECO:0007669"/>
    <property type="project" value="TreeGrafter"/>
</dbReference>
<evidence type="ECO:0000256" key="2">
    <source>
        <dbReference type="ARBA" id="ARBA00022527"/>
    </source>
</evidence>
<feature type="domain" description="Protein kinase" evidence="9">
    <location>
        <begin position="13"/>
        <end position="268"/>
    </location>
</feature>
<evidence type="ECO:0000256" key="1">
    <source>
        <dbReference type="ARBA" id="ARBA00006529"/>
    </source>
</evidence>
<dbReference type="Gene3D" id="3.30.200.20">
    <property type="entry name" value="Phosphorylase Kinase, domain 1"/>
    <property type="match status" value="1"/>
</dbReference>
<dbReference type="GO" id="GO:0006955">
    <property type="term" value="P:immune response"/>
    <property type="evidence" value="ECO:0007669"/>
    <property type="project" value="TreeGrafter"/>
</dbReference>
<dbReference type="Gene3D" id="1.10.510.10">
    <property type="entry name" value="Transferase(Phosphotransferase) domain 1"/>
    <property type="match status" value="1"/>
</dbReference>
<organism evidence="10 11">
    <name type="scientific">Drosophila mauritiana</name>
    <name type="common">Fruit fly</name>
    <dbReference type="NCBI Taxonomy" id="7226"/>
    <lineage>
        <taxon>Eukaryota</taxon>
        <taxon>Metazoa</taxon>
        <taxon>Ecdysozoa</taxon>
        <taxon>Arthropoda</taxon>
        <taxon>Hexapoda</taxon>
        <taxon>Insecta</taxon>
        <taxon>Pterygota</taxon>
        <taxon>Neoptera</taxon>
        <taxon>Endopterygota</taxon>
        <taxon>Diptera</taxon>
        <taxon>Brachycera</taxon>
        <taxon>Muscomorpha</taxon>
        <taxon>Ephydroidea</taxon>
        <taxon>Drosophilidae</taxon>
        <taxon>Drosophila</taxon>
        <taxon>Sophophora</taxon>
    </lineage>
</organism>
<keyword evidence="10" id="KW-1185">Reference proteome</keyword>
<evidence type="ECO:0000256" key="8">
    <source>
        <dbReference type="RuleBase" id="RU000304"/>
    </source>
</evidence>
<dbReference type="GO" id="GO:0007254">
    <property type="term" value="P:JNK cascade"/>
    <property type="evidence" value="ECO:0007669"/>
    <property type="project" value="TreeGrafter"/>
</dbReference>
<feature type="binding site" evidence="7">
    <location>
        <position position="40"/>
    </location>
    <ligand>
        <name>ATP</name>
        <dbReference type="ChEBI" id="CHEBI:30616"/>
    </ligand>
</feature>
<evidence type="ECO:0000256" key="7">
    <source>
        <dbReference type="PROSITE-ProRule" id="PRU10141"/>
    </source>
</evidence>
<dbReference type="InterPro" id="IPR008271">
    <property type="entry name" value="Ser/Thr_kinase_AS"/>
</dbReference>
<evidence type="ECO:0000259" key="9">
    <source>
        <dbReference type="PROSITE" id="PS50011"/>
    </source>
</evidence>
<proteinExistence type="inferred from homology"/>
<dbReference type="PANTHER" id="PTHR46716">
    <property type="entry name" value="MITOGEN-ACTIVATED PROTEIN KINASE KINASE KINASE 7"/>
    <property type="match status" value="1"/>
</dbReference>
<dbReference type="SMART" id="SM00220">
    <property type="entry name" value="S_TKc"/>
    <property type="match status" value="1"/>
</dbReference>
<keyword evidence="5 11" id="KW-0418">Kinase</keyword>
<keyword evidence="3" id="KW-0808">Transferase</keyword>
<accession>A0A6P8KLJ5</accession>
<dbReference type="PROSITE" id="PS00108">
    <property type="entry name" value="PROTEIN_KINASE_ST"/>
    <property type="match status" value="1"/>
</dbReference>
<dbReference type="GO" id="GO:0005524">
    <property type="term" value="F:ATP binding"/>
    <property type="evidence" value="ECO:0007669"/>
    <property type="project" value="UniProtKB-UniRule"/>
</dbReference>
<evidence type="ECO:0000313" key="11">
    <source>
        <dbReference type="RefSeq" id="XP_033164251.1"/>
    </source>
</evidence>
<dbReference type="PROSITE" id="PS00107">
    <property type="entry name" value="PROTEIN_KINASE_ATP"/>
    <property type="match status" value="1"/>
</dbReference>
<dbReference type="Proteomes" id="UP000515162">
    <property type="component" value="Chromosome 3R"/>
</dbReference>
<sequence length="281" mass="31588">MAATVEGVPYEEIQTKELIGTGFYGSVYKAIWRNREIALKRIREGCEDKKIEREIYQLTKASHVNIVQLYGTSRHEGCALLLMELVDGGSLSSFLHAESKPSYSHAHAFNWAHQIAQGIAYLHGMQPKAVIHRDIKPLNTLLCEKGLKLKICDFGTVVDLSQSISCNAGTCRYKAPEVLQGNKPDEKCDVYSWAITFWEILSRKEPFEQYNTLFELYMAINEGERPDLSYIMAGCPADIVALLSACWDPDISKRFSMELISQSTGRILSQAGHIPALDFYA</sequence>
<protein>
    <submittedName>
        <fullName evidence="11">Mitogen-activated protein kinase kinase kinase 7 isoform X1</fullName>
    </submittedName>
</protein>
<keyword evidence="2 8" id="KW-0723">Serine/threonine-protein kinase</keyword>
<dbReference type="Pfam" id="PF00069">
    <property type="entry name" value="Pkinase"/>
    <property type="match status" value="1"/>
</dbReference>
<evidence type="ECO:0000256" key="5">
    <source>
        <dbReference type="ARBA" id="ARBA00022777"/>
    </source>
</evidence>
<dbReference type="AlphaFoldDB" id="A0A6P8KLJ5"/>
<reference evidence="11" key="1">
    <citation type="submission" date="2025-08" db="UniProtKB">
        <authorList>
            <consortium name="RefSeq"/>
        </authorList>
    </citation>
    <scope>IDENTIFICATION</scope>
    <source>
        <strain evidence="11">Mau12</strain>
        <tissue evidence="11">Whole Body</tissue>
    </source>
</reference>
<keyword evidence="4 7" id="KW-0547">Nucleotide-binding</keyword>
<dbReference type="InterPro" id="IPR017441">
    <property type="entry name" value="Protein_kinase_ATP_BS"/>
</dbReference>
<dbReference type="PROSITE" id="PS50011">
    <property type="entry name" value="PROTEIN_KINASE_DOM"/>
    <property type="match status" value="1"/>
</dbReference>
<dbReference type="PIRSF" id="PIRSF000654">
    <property type="entry name" value="Integrin-linked_kinase"/>
    <property type="match status" value="1"/>
</dbReference>
<evidence type="ECO:0000313" key="10">
    <source>
        <dbReference type="Proteomes" id="UP000515162"/>
    </source>
</evidence>
<dbReference type="PANTHER" id="PTHR46716:SF1">
    <property type="entry name" value="MITOGEN-ACTIVATED PROTEIN KINASE KINASE KINASE 7"/>
    <property type="match status" value="1"/>
</dbReference>
<dbReference type="SUPFAM" id="SSF56112">
    <property type="entry name" value="Protein kinase-like (PK-like)"/>
    <property type="match status" value="1"/>
</dbReference>
<dbReference type="GeneID" id="117143608"/>
<evidence type="ECO:0000256" key="6">
    <source>
        <dbReference type="ARBA" id="ARBA00022840"/>
    </source>
</evidence>
<dbReference type="GO" id="GO:0043123">
    <property type="term" value="P:positive regulation of canonical NF-kappaB signal transduction"/>
    <property type="evidence" value="ECO:0007669"/>
    <property type="project" value="TreeGrafter"/>
</dbReference>
<dbReference type="GO" id="GO:0019899">
    <property type="term" value="F:enzyme binding"/>
    <property type="evidence" value="ECO:0007669"/>
    <property type="project" value="UniProtKB-ARBA"/>
</dbReference>
<comment type="similarity">
    <text evidence="1">Belongs to the protein kinase superfamily. STE Ser/Thr protein kinase family. MAP kinase kinase kinase subfamily.</text>
</comment>
<keyword evidence="6 7" id="KW-0067">ATP-binding</keyword>
<dbReference type="InterPro" id="IPR000719">
    <property type="entry name" value="Prot_kinase_dom"/>
</dbReference>
<gene>
    <name evidence="11" type="primary">LOC117143608</name>
</gene>
<dbReference type="RefSeq" id="XP_033164251.1">
    <property type="nucleotide sequence ID" value="XM_033308360.1"/>
</dbReference>
<evidence type="ECO:0000256" key="4">
    <source>
        <dbReference type="ARBA" id="ARBA00022741"/>
    </source>
</evidence>
<evidence type="ECO:0000256" key="3">
    <source>
        <dbReference type="ARBA" id="ARBA00022679"/>
    </source>
</evidence>
<name>A0A6P8KLJ5_DROMA</name>